<dbReference type="EMBL" id="AGQS02005262">
    <property type="protein sequence ID" value="KYF41271.1"/>
    <property type="molecule type" value="Genomic_DNA"/>
</dbReference>
<sequence length="159" mass="18103">MDRMRKTNMPVLEHCIDRVSSASLNKNLVTSARADNFRGRRLLFVGTPRCAEARKGTKVSADVQLDRNVRHAHTNCCLFYFSSSVCMRAWPLSLSSFFGSCSCCFSLTLKELICLRRFTARSYTWTFACTKQTKKMRGKVKGGKHHLILKPCVSRFPLV</sequence>
<accession>A0A139XR48</accession>
<dbReference type="Proteomes" id="UP000074247">
    <property type="component" value="Unassembled WGS sequence"/>
</dbReference>
<evidence type="ECO:0000313" key="1">
    <source>
        <dbReference type="EMBL" id="KYF41271.1"/>
    </source>
</evidence>
<evidence type="ECO:0000313" key="2">
    <source>
        <dbReference type="Proteomes" id="UP000074247"/>
    </source>
</evidence>
<organism evidence="1 2">
    <name type="scientific">Toxoplasma gondii ARI</name>
    <dbReference type="NCBI Taxonomy" id="1074872"/>
    <lineage>
        <taxon>Eukaryota</taxon>
        <taxon>Sar</taxon>
        <taxon>Alveolata</taxon>
        <taxon>Apicomplexa</taxon>
        <taxon>Conoidasida</taxon>
        <taxon>Coccidia</taxon>
        <taxon>Eucoccidiorida</taxon>
        <taxon>Eimeriorina</taxon>
        <taxon>Sarcocystidae</taxon>
        <taxon>Toxoplasma</taxon>
    </lineage>
</organism>
<gene>
    <name evidence="1" type="ORF">TGARI_371060</name>
</gene>
<reference evidence="1 2" key="1">
    <citation type="journal article" date="2016" name="Nat. Commun.">
        <title>Local admixture of amplified and diversified secreted pathogenesis determinants shapes mosaic Toxoplasma gondii genomes.</title>
        <authorList>
            <person name="Lorenzi H."/>
            <person name="Khan A."/>
            <person name="Behnke M.S."/>
            <person name="Namasivayam S."/>
            <person name="Swapna L.S."/>
            <person name="Hadjithomas M."/>
            <person name="Karamycheva S."/>
            <person name="Pinney D."/>
            <person name="Brunk B.P."/>
            <person name="Ajioka J.W."/>
            <person name="Ajzenberg D."/>
            <person name="Boothroyd J.C."/>
            <person name="Boyle J.P."/>
            <person name="Darde M.L."/>
            <person name="Diaz-Miranda M.A."/>
            <person name="Dubey J.P."/>
            <person name="Fritz H.M."/>
            <person name="Gennari S.M."/>
            <person name="Gregory B.D."/>
            <person name="Kim K."/>
            <person name="Saeij J.P."/>
            <person name="Su C."/>
            <person name="White M.W."/>
            <person name="Zhu X.Q."/>
            <person name="Howe D.K."/>
            <person name="Rosenthal B.M."/>
            <person name="Grigg M.E."/>
            <person name="Parkinson J."/>
            <person name="Liu L."/>
            <person name="Kissinger J.C."/>
            <person name="Roos D.S."/>
            <person name="Sibley L.D."/>
        </authorList>
    </citation>
    <scope>NUCLEOTIDE SEQUENCE [LARGE SCALE GENOMIC DNA]</scope>
    <source>
        <strain evidence="1 2">ARI</strain>
    </source>
</reference>
<dbReference type="VEuPathDB" id="ToxoDB:TGARI_371060"/>
<proteinExistence type="predicted"/>
<protein>
    <submittedName>
        <fullName evidence="1">Uncharacterized protein</fullName>
    </submittedName>
</protein>
<name>A0A139XR48_TOXGO</name>
<comment type="caution">
    <text evidence="1">The sequence shown here is derived from an EMBL/GenBank/DDBJ whole genome shotgun (WGS) entry which is preliminary data.</text>
</comment>
<dbReference type="AlphaFoldDB" id="A0A139XR48"/>